<evidence type="ECO:0000313" key="9">
    <source>
        <dbReference type="EMBL" id="MEK8051417.1"/>
    </source>
</evidence>
<keyword evidence="3" id="KW-0285">Flavoprotein</keyword>
<comment type="similarity">
    <text evidence="2">Belongs to the acyl-CoA dehydrogenase family.</text>
</comment>
<dbReference type="RefSeq" id="WP_341411100.1">
    <property type="nucleotide sequence ID" value="NZ_JBBUTH010000007.1"/>
</dbReference>
<dbReference type="InterPro" id="IPR036250">
    <property type="entry name" value="AcylCo_DH-like_C"/>
</dbReference>
<evidence type="ECO:0000256" key="2">
    <source>
        <dbReference type="ARBA" id="ARBA00009347"/>
    </source>
</evidence>
<dbReference type="InterPro" id="IPR006091">
    <property type="entry name" value="Acyl-CoA_Oxase/DH_mid-dom"/>
</dbReference>
<dbReference type="CDD" id="cd00567">
    <property type="entry name" value="ACAD"/>
    <property type="match status" value="1"/>
</dbReference>
<evidence type="ECO:0000256" key="4">
    <source>
        <dbReference type="ARBA" id="ARBA00022827"/>
    </source>
</evidence>
<sequence length="376" mass="39540">MDFNYSDEQQQLAESLRKFLGAQYGFDQRKAIVHSASGASDSVWATFAEMGLTAIALPEEDGGFGGGAVDLMAAMEACGEALVVEPLLDNVGLAGRLVARTGSAAQRAALLPGLADGTRRLAFAYLEPGRRYAADPQATTAKRDGDGWVLNGAKTVVIGAPLAHTLIVSAATPEGASLFIVDPAATGVAASPCRTVDGQRAADLRFEGVRLGADALLGTAGGAQAAIDEALDFATALLCAEAVGAMRYAVDATLEYTKTRKQFGVAIASFQVLQHRMVEMHIHTEQARSMAILAASRVDGTDASPAAVRERQRAVSAAKVKIADAARLVSQEAVQLHGGMGMTEEMKVSHTFRRLTMLAQRFGDADHHLARFARVS</sequence>
<dbReference type="InterPro" id="IPR009075">
    <property type="entry name" value="AcylCo_DH/oxidase_C"/>
</dbReference>
<dbReference type="InterPro" id="IPR046373">
    <property type="entry name" value="Acyl-CoA_Oxase/DH_mid-dom_sf"/>
</dbReference>
<comment type="cofactor">
    <cofactor evidence="1">
        <name>FAD</name>
        <dbReference type="ChEBI" id="CHEBI:57692"/>
    </cofactor>
</comment>
<keyword evidence="4" id="KW-0274">FAD</keyword>
<dbReference type="Pfam" id="PF02770">
    <property type="entry name" value="Acyl-CoA_dh_M"/>
    <property type="match status" value="1"/>
</dbReference>
<accession>A0ABU9CHT7</accession>
<protein>
    <submittedName>
        <fullName evidence="9">Acyl-CoA dehydrogenase family protein</fullName>
    </submittedName>
</protein>
<comment type="caution">
    <text evidence="9">The sequence shown here is derived from an EMBL/GenBank/DDBJ whole genome shotgun (WGS) entry which is preliminary data.</text>
</comment>
<dbReference type="Gene3D" id="1.20.140.10">
    <property type="entry name" value="Butyryl-CoA Dehydrogenase, subunit A, domain 3"/>
    <property type="match status" value="1"/>
</dbReference>
<evidence type="ECO:0000259" key="6">
    <source>
        <dbReference type="Pfam" id="PF00441"/>
    </source>
</evidence>
<dbReference type="InterPro" id="IPR037069">
    <property type="entry name" value="AcylCoA_DH/ox_N_sf"/>
</dbReference>
<feature type="domain" description="Acyl-CoA dehydrogenase/oxidase N-terminal" evidence="8">
    <location>
        <begin position="6"/>
        <end position="117"/>
    </location>
</feature>
<keyword evidence="10" id="KW-1185">Reference proteome</keyword>
<evidence type="ECO:0000313" key="10">
    <source>
        <dbReference type="Proteomes" id="UP001365405"/>
    </source>
</evidence>
<dbReference type="EMBL" id="JBBUTH010000007">
    <property type="protein sequence ID" value="MEK8051417.1"/>
    <property type="molecule type" value="Genomic_DNA"/>
</dbReference>
<evidence type="ECO:0000256" key="5">
    <source>
        <dbReference type="ARBA" id="ARBA00023002"/>
    </source>
</evidence>
<dbReference type="PANTHER" id="PTHR43884">
    <property type="entry name" value="ACYL-COA DEHYDROGENASE"/>
    <property type="match status" value="1"/>
</dbReference>
<dbReference type="Gene3D" id="2.40.110.10">
    <property type="entry name" value="Butyryl-CoA Dehydrogenase, subunit A, domain 2"/>
    <property type="match status" value="1"/>
</dbReference>
<dbReference type="PANTHER" id="PTHR43884:SF20">
    <property type="entry name" value="ACYL-COA DEHYDROGENASE FADE28"/>
    <property type="match status" value="1"/>
</dbReference>
<gene>
    <name evidence="9" type="ORF">AACH10_14285</name>
</gene>
<dbReference type="InterPro" id="IPR013786">
    <property type="entry name" value="AcylCoA_DH/ox_N"/>
</dbReference>
<evidence type="ECO:0000259" key="7">
    <source>
        <dbReference type="Pfam" id="PF02770"/>
    </source>
</evidence>
<evidence type="ECO:0000259" key="8">
    <source>
        <dbReference type="Pfam" id="PF02771"/>
    </source>
</evidence>
<organism evidence="9 10">
    <name type="scientific">Pseudaquabacterium inlustre</name>
    <dbReference type="NCBI Taxonomy" id="2984192"/>
    <lineage>
        <taxon>Bacteria</taxon>
        <taxon>Pseudomonadati</taxon>
        <taxon>Pseudomonadota</taxon>
        <taxon>Betaproteobacteria</taxon>
        <taxon>Burkholderiales</taxon>
        <taxon>Sphaerotilaceae</taxon>
        <taxon>Pseudaquabacterium</taxon>
    </lineage>
</organism>
<dbReference type="SUPFAM" id="SSF56645">
    <property type="entry name" value="Acyl-CoA dehydrogenase NM domain-like"/>
    <property type="match status" value="1"/>
</dbReference>
<feature type="domain" description="Acyl-CoA dehydrogenase/oxidase C-terminal" evidence="6">
    <location>
        <begin position="227"/>
        <end position="373"/>
    </location>
</feature>
<reference evidence="9 10" key="1">
    <citation type="submission" date="2024-04" db="EMBL/GenBank/DDBJ databases">
        <title>Novel species of the genus Ideonella isolated from streams.</title>
        <authorList>
            <person name="Lu H."/>
        </authorList>
    </citation>
    <scope>NUCLEOTIDE SEQUENCE [LARGE SCALE GENOMIC DNA]</scope>
    <source>
        <strain evidence="9 10">DXS22W</strain>
    </source>
</reference>
<evidence type="ECO:0000256" key="3">
    <source>
        <dbReference type="ARBA" id="ARBA00022630"/>
    </source>
</evidence>
<dbReference type="Pfam" id="PF02771">
    <property type="entry name" value="Acyl-CoA_dh_N"/>
    <property type="match status" value="1"/>
</dbReference>
<evidence type="ECO:0000256" key="1">
    <source>
        <dbReference type="ARBA" id="ARBA00001974"/>
    </source>
</evidence>
<dbReference type="SUPFAM" id="SSF47203">
    <property type="entry name" value="Acyl-CoA dehydrogenase C-terminal domain-like"/>
    <property type="match status" value="1"/>
</dbReference>
<dbReference type="Pfam" id="PF00441">
    <property type="entry name" value="Acyl-CoA_dh_1"/>
    <property type="match status" value="1"/>
</dbReference>
<dbReference type="Proteomes" id="UP001365405">
    <property type="component" value="Unassembled WGS sequence"/>
</dbReference>
<proteinExistence type="inferred from homology"/>
<feature type="domain" description="Acyl-CoA oxidase/dehydrogenase middle" evidence="7">
    <location>
        <begin position="123"/>
        <end position="207"/>
    </location>
</feature>
<dbReference type="Gene3D" id="1.10.540.10">
    <property type="entry name" value="Acyl-CoA dehydrogenase/oxidase, N-terminal domain"/>
    <property type="match status" value="1"/>
</dbReference>
<dbReference type="InterPro" id="IPR009100">
    <property type="entry name" value="AcylCoA_DH/oxidase_NM_dom_sf"/>
</dbReference>
<name>A0ABU9CHT7_9BURK</name>
<keyword evidence="5" id="KW-0560">Oxidoreductase</keyword>